<organism evidence="2 3">
    <name type="scientific">Bdellovibrio bacteriovorus</name>
    <dbReference type="NCBI Taxonomy" id="959"/>
    <lineage>
        <taxon>Bacteria</taxon>
        <taxon>Pseudomonadati</taxon>
        <taxon>Bdellovibrionota</taxon>
        <taxon>Bdellovibrionia</taxon>
        <taxon>Bdellovibrionales</taxon>
        <taxon>Pseudobdellovibrionaceae</taxon>
        <taxon>Bdellovibrio</taxon>
    </lineage>
</organism>
<proteinExistence type="predicted"/>
<evidence type="ECO:0000259" key="1">
    <source>
        <dbReference type="PROSITE" id="PS51186"/>
    </source>
</evidence>
<keyword evidence="2" id="KW-0808">Transferase</keyword>
<protein>
    <submittedName>
        <fullName evidence="2">Acetyltransferase</fullName>
    </submittedName>
</protein>
<dbReference type="Pfam" id="PF00583">
    <property type="entry name" value="Acetyltransf_1"/>
    <property type="match status" value="1"/>
</dbReference>
<evidence type="ECO:0000313" key="3">
    <source>
        <dbReference type="Proteomes" id="UP000075320"/>
    </source>
</evidence>
<dbReference type="SUPFAM" id="SSF55729">
    <property type="entry name" value="Acyl-CoA N-acyltransferases (Nat)"/>
    <property type="match status" value="1"/>
</dbReference>
<dbReference type="InterPro" id="IPR016181">
    <property type="entry name" value="Acyl_CoA_acyltransferase"/>
</dbReference>
<name>A0A150WRQ9_BDEBC</name>
<dbReference type="InterPro" id="IPR000182">
    <property type="entry name" value="GNAT_dom"/>
</dbReference>
<reference evidence="2 3" key="1">
    <citation type="submission" date="2016-03" db="EMBL/GenBank/DDBJ databases">
        <authorList>
            <person name="Ploux O."/>
        </authorList>
    </citation>
    <scope>NUCLEOTIDE SEQUENCE [LARGE SCALE GENOMIC DNA]</scope>
    <source>
        <strain evidence="2 3">R0</strain>
    </source>
</reference>
<dbReference type="CDD" id="cd04301">
    <property type="entry name" value="NAT_SF"/>
    <property type="match status" value="1"/>
</dbReference>
<evidence type="ECO:0000313" key="2">
    <source>
        <dbReference type="EMBL" id="KYG67007.1"/>
    </source>
</evidence>
<dbReference type="OrthoDB" id="5294840at2"/>
<comment type="caution">
    <text evidence="2">The sequence shown here is derived from an EMBL/GenBank/DDBJ whole genome shotgun (WGS) entry which is preliminary data.</text>
</comment>
<dbReference type="EMBL" id="LUKE01000001">
    <property type="protein sequence ID" value="KYG67007.1"/>
    <property type="molecule type" value="Genomic_DNA"/>
</dbReference>
<feature type="domain" description="N-acetyltransferase" evidence="1">
    <location>
        <begin position="3"/>
        <end position="147"/>
    </location>
</feature>
<dbReference type="Gene3D" id="3.40.630.30">
    <property type="match status" value="1"/>
</dbReference>
<gene>
    <name evidence="2" type="ORF">AZI86_08285</name>
</gene>
<accession>A0A150WRQ9</accession>
<dbReference type="PROSITE" id="PS51186">
    <property type="entry name" value="GNAT"/>
    <property type="match status" value="1"/>
</dbReference>
<keyword evidence="3" id="KW-1185">Reference proteome</keyword>
<dbReference type="Proteomes" id="UP000075320">
    <property type="component" value="Unassembled WGS sequence"/>
</dbReference>
<dbReference type="AlphaFoldDB" id="A0A150WRQ9"/>
<dbReference type="GO" id="GO:0016747">
    <property type="term" value="F:acyltransferase activity, transferring groups other than amino-acyl groups"/>
    <property type="evidence" value="ECO:0007669"/>
    <property type="project" value="InterPro"/>
</dbReference>
<sequence length="149" mass="17200">MSFEIRLVKGFETLPLRQKILKPFASEAECAYPDDNYPTTFHFALFLDGDIKGVSTFIQQEHPDFPARTPYRLRGMAVDKDLQGQGLGKKLLAKGIEHLTTLECDFIWFNAREVAFPFYESLGFTLYGPMFDLPQIGPHKVMYKRFDPR</sequence>